<gene>
    <name evidence="3" type="ORF">Anas_07351</name>
</gene>
<evidence type="ECO:0000259" key="2">
    <source>
        <dbReference type="Pfam" id="PF00125"/>
    </source>
</evidence>
<organism evidence="3 4">
    <name type="scientific">Armadillidium nasatum</name>
    <dbReference type="NCBI Taxonomy" id="96803"/>
    <lineage>
        <taxon>Eukaryota</taxon>
        <taxon>Metazoa</taxon>
        <taxon>Ecdysozoa</taxon>
        <taxon>Arthropoda</taxon>
        <taxon>Crustacea</taxon>
        <taxon>Multicrustacea</taxon>
        <taxon>Malacostraca</taxon>
        <taxon>Eumalacostraca</taxon>
        <taxon>Peracarida</taxon>
        <taxon>Isopoda</taxon>
        <taxon>Oniscidea</taxon>
        <taxon>Crinocheta</taxon>
        <taxon>Armadillidiidae</taxon>
        <taxon>Armadillidium</taxon>
    </lineage>
</organism>
<dbReference type="Pfam" id="PF00125">
    <property type="entry name" value="Histone"/>
    <property type="match status" value="1"/>
</dbReference>
<accession>A0A5N5TD32</accession>
<dbReference type="GO" id="GO:0003677">
    <property type="term" value="F:DNA binding"/>
    <property type="evidence" value="ECO:0007669"/>
    <property type="project" value="InterPro"/>
</dbReference>
<dbReference type="GO" id="GO:0046982">
    <property type="term" value="F:protein heterodimerization activity"/>
    <property type="evidence" value="ECO:0007669"/>
    <property type="project" value="InterPro"/>
</dbReference>
<comment type="similarity">
    <text evidence="1">Belongs to the histone H3 family.</text>
</comment>
<evidence type="ECO:0000313" key="4">
    <source>
        <dbReference type="Proteomes" id="UP000326759"/>
    </source>
</evidence>
<protein>
    <submittedName>
        <fullName evidence="3">Histone H3</fullName>
    </submittedName>
</protein>
<dbReference type="Gene3D" id="1.10.20.10">
    <property type="entry name" value="Histone, subunit A"/>
    <property type="match status" value="1"/>
</dbReference>
<dbReference type="AlphaFoldDB" id="A0A5N5TD32"/>
<feature type="domain" description="Core Histone H2A/H2B/H3" evidence="2">
    <location>
        <begin position="20"/>
        <end position="68"/>
    </location>
</feature>
<dbReference type="OrthoDB" id="4025405at2759"/>
<evidence type="ECO:0000256" key="1">
    <source>
        <dbReference type="ARBA" id="ARBA00010343"/>
    </source>
</evidence>
<dbReference type="PRINTS" id="PR00622">
    <property type="entry name" value="HISTONEH3"/>
</dbReference>
<evidence type="ECO:0000313" key="3">
    <source>
        <dbReference type="EMBL" id="KAB7503978.1"/>
    </source>
</evidence>
<sequence>MSEPATGGIKKPHRCHRPCTVVLRKIRRYQTNTELLIRKLIFQRLDREFAQEFKTDLQFQSFEVMSLQGSFRGLPRKLNIKNSFNHLIPYLATLLETSLPPTTSLTKLFFKNPGDILPSSQIFS</sequence>
<dbReference type="SUPFAM" id="SSF47113">
    <property type="entry name" value="Histone-fold"/>
    <property type="match status" value="1"/>
</dbReference>
<reference evidence="3 4" key="1">
    <citation type="journal article" date="2019" name="PLoS Biol.">
        <title>Sex chromosomes control vertical transmission of feminizing Wolbachia symbionts in an isopod.</title>
        <authorList>
            <person name="Becking T."/>
            <person name="Chebbi M.A."/>
            <person name="Giraud I."/>
            <person name="Moumen B."/>
            <person name="Laverre T."/>
            <person name="Caubet Y."/>
            <person name="Peccoud J."/>
            <person name="Gilbert C."/>
            <person name="Cordaux R."/>
        </authorList>
    </citation>
    <scope>NUCLEOTIDE SEQUENCE [LARGE SCALE GENOMIC DNA]</scope>
    <source>
        <strain evidence="3">ANa2</strain>
        <tissue evidence="3">Whole body excluding digestive tract and cuticle</tissue>
    </source>
</reference>
<proteinExistence type="inferred from homology"/>
<keyword evidence="4" id="KW-1185">Reference proteome</keyword>
<dbReference type="PANTHER" id="PTHR11426">
    <property type="entry name" value="HISTONE H3"/>
    <property type="match status" value="1"/>
</dbReference>
<dbReference type="GO" id="GO:0030527">
    <property type="term" value="F:structural constituent of chromatin"/>
    <property type="evidence" value="ECO:0007669"/>
    <property type="project" value="InterPro"/>
</dbReference>
<dbReference type="InterPro" id="IPR007125">
    <property type="entry name" value="H2A/H2B/H3"/>
</dbReference>
<dbReference type="InterPro" id="IPR000164">
    <property type="entry name" value="Histone_H3/CENP-A"/>
</dbReference>
<dbReference type="EMBL" id="SEYY01004056">
    <property type="protein sequence ID" value="KAB7503978.1"/>
    <property type="molecule type" value="Genomic_DNA"/>
</dbReference>
<dbReference type="GO" id="GO:0000786">
    <property type="term" value="C:nucleosome"/>
    <property type="evidence" value="ECO:0007669"/>
    <property type="project" value="InterPro"/>
</dbReference>
<dbReference type="SMART" id="SM00428">
    <property type="entry name" value="H3"/>
    <property type="match status" value="1"/>
</dbReference>
<comment type="caution">
    <text evidence="3">The sequence shown here is derived from an EMBL/GenBank/DDBJ whole genome shotgun (WGS) entry which is preliminary data.</text>
</comment>
<dbReference type="Proteomes" id="UP000326759">
    <property type="component" value="Unassembled WGS sequence"/>
</dbReference>
<dbReference type="InterPro" id="IPR009072">
    <property type="entry name" value="Histone-fold"/>
</dbReference>
<name>A0A5N5TD32_9CRUS</name>